<protein>
    <submittedName>
        <fullName evidence="2">Uncharacterized protein</fullName>
    </submittedName>
</protein>
<dbReference type="EMBL" id="KE652550">
    <property type="protein sequence ID" value="EQL01206.1"/>
    <property type="molecule type" value="Genomic_DNA"/>
</dbReference>
<feature type="compositionally biased region" description="Low complexity" evidence="1">
    <location>
        <begin position="1"/>
        <end position="23"/>
    </location>
</feature>
<accession>T5AFM1</accession>
<feature type="compositionally biased region" description="Basic and acidic residues" evidence="1">
    <location>
        <begin position="49"/>
        <end position="63"/>
    </location>
</feature>
<organism evidence="2 3">
    <name type="scientific">Ophiocordyceps sinensis (strain Co18 / CGMCC 3.14243)</name>
    <name type="common">Yarsagumba caterpillar fungus</name>
    <name type="synonym">Hirsutella sinensis</name>
    <dbReference type="NCBI Taxonomy" id="911162"/>
    <lineage>
        <taxon>Eukaryota</taxon>
        <taxon>Fungi</taxon>
        <taxon>Dikarya</taxon>
        <taxon>Ascomycota</taxon>
        <taxon>Pezizomycotina</taxon>
        <taxon>Sordariomycetes</taxon>
        <taxon>Hypocreomycetidae</taxon>
        <taxon>Hypocreales</taxon>
        <taxon>Ophiocordycipitaceae</taxon>
        <taxon>Ophiocordyceps</taxon>
    </lineage>
</organism>
<feature type="region of interest" description="Disordered" evidence="1">
    <location>
        <begin position="138"/>
        <end position="187"/>
    </location>
</feature>
<evidence type="ECO:0000313" key="3">
    <source>
        <dbReference type="Proteomes" id="UP000019374"/>
    </source>
</evidence>
<dbReference type="HOGENOM" id="CLU_1448132_0_0_1"/>
<feature type="compositionally biased region" description="Low complexity" evidence="1">
    <location>
        <begin position="71"/>
        <end position="80"/>
    </location>
</feature>
<reference evidence="2 3" key="1">
    <citation type="journal article" date="2013" name="Chin. Sci. Bull.">
        <title>Genome survey uncovers the secrets of sex and lifestyle in caterpillar fungus.</title>
        <authorList>
            <person name="Hu X."/>
            <person name="Zhang Y."/>
            <person name="Xiao G."/>
            <person name="Zheng P."/>
            <person name="Xia Y."/>
            <person name="Zhang X."/>
            <person name="St Leger R.J."/>
            <person name="Liu X."/>
            <person name="Wang C."/>
        </authorList>
    </citation>
    <scope>NUCLEOTIDE SEQUENCE [LARGE SCALE GENOMIC DNA]</scope>
    <source>
        <strain evidence="3">Co18 / CGMCC 3.14243</strain>
        <tissue evidence="2">Fruit-body</tissue>
    </source>
</reference>
<evidence type="ECO:0000313" key="2">
    <source>
        <dbReference type="EMBL" id="EQL01206.1"/>
    </source>
</evidence>
<proteinExistence type="predicted"/>
<feature type="region of interest" description="Disordered" evidence="1">
    <location>
        <begin position="1"/>
        <end position="88"/>
    </location>
</feature>
<name>T5AFM1_OPHSC</name>
<evidence type="ECO:0000256" key="1">
    <source>
        <dbReference type="SAM" id="MobiDB-lite"/>
    </source>
</evidence>
<sequence>MASSASASAPHMSTAQAQAQGRQRQARRGESSAAAAAAMSEDDEGFTPEMRDRQARGKDPYKDDGDDDESSSGGSDFGFGLKTEPFEDRERRAYALSVLDSPEQLMMFAQSANDGRRGEQSIPSQRRRFCAILAGFEPLPASEGGRKQQPQPGSSARAPAPAARRGGPRARRGGPAEEHEPEGEWAD</sequence>
<dbReference type="AlphaFoldDB" id="T5AFM1"/>
<dbReference type="Proteomes" id="UP000019374">
    <property type="component" value="Unassembled WGS sequence"/>
</dbReference>
<gene>
    <name evidence="2" type="ORF">OCS_03074</name>
</gene>
<feature type="compositionally biased region" description="Low complexity" evidence="1">
    <location>
        <begin position="152"/>
        <end position="165"/>
    </location>
</feature>
<dbReference type="OrthoDB" id="5372011at2759"/>
<dbReference type="eggNOG" id="ENOG502SW7I">
    <property type="taxonomic scope" value="Eukaryota"/>
</dbReference>